<dbReference type="eggNOG" id="ENOG5032IVC">
    <property type="taxonomic scope" value="Bacteria"/>
</dbReference>
<proteinExistence type="predicted"/>
<dbReference type="AlphaFoldDB" id="Q7VFJ3"/>
<keyword evidence="3" id="KW-1185">Reference proteome</keyword>
<evidence type="ECO:0000313" key="3">
    <source>
        <dbReference type="Proteomes" id="UP000002495"/>
    </source>
</evidence>
<gene>
    <name evidence="2" type="ordered locus">HH_1683</name>
</gene>
<protein>
    <recommendedName>
        <fullName evidence="4">Cytochrome c domain-containing protein</fullName>
    </recommendedName>
</protein>
<keyword evidence="1" id="KW-0732">Signal</keyword>
<organism evidence="2 3">
    <name type="scientific">Helicobacter hepaticus (strain ATCC 51449 / 3B1)</name>
    <dbReference type="NCBI Taxonomy" id="235279"/>
    <lineage>
        <taxon>Bacteria</taxon>
        <taxon>Pseudomonadati</taxon>
        <taxon>Campylobacterota</taxon>
        <taxon>Epsilonproteobacteria</taxon>
        <taxon>Campylobacterales</taxon>
        <taxon>Helicobacteraceae</taxon>
        <taxon>Helicobacter</taxon>
    </lineage>
</organism>
<dbReference type="HOGENOM" id="CLU_1967503_0_0_7"/>
<dbReference type="RefSeq" id="WP_011116522.1">
    <property type="nucleotide sequence ID" value="NC_004917.1"/>
</dbReference>
<dbReference type="OrthoDB" id="5327074at2"/>
<evidence type="ECO:0000256" key="1">
    <source>
        <dbReference type="SAM" id="SignalP"/>
    </source>
</evidence>
<evidence type="ECO:0000313" key="2">
    <source>
        <dbReference type="EMBL" id="AAP78280.1"/>
    </source>
</evidence>
<dbReference type="Proteomes" id="UP000002495">
    <property type="component" value="Chromosome"/>
</dbReference>
<dbReference type="EMBL" id="AE017125">
    <property type="protein sequence ID" value="AAP78280.1"/>
    <property type="molecule type" value="Genomic_DNA"/>
</dbReference>
<feature type="signal peptide" evidence="1">
    <location>
        <begin position="1"/>
        <end position="16"/>
    </location>
</feature>
<feature type="chain" id="PRO_5004292747" description="Cytochrome c domain-containing protein" evidence="1">
    <location>
        <begin position="17"/>
        <end position="128"/>
    </location>
</feature>
<evidence type="ECO:0008006" key="4">
    <source>
        <dbReference type="Google" id="ProtNLM"/>
    </source>
</evidence>
<name>Q7VFJ3_HELHP</name>
<dbReference type="STRING" id="235279.HH_1683"/>
<sequence>MRVLLFISLCVCGVFAQNHQLTQIMQDMEWAMDRMERGFLYNRKELINEGLKDFKALNKKLLHIDPNTYLGPQRRRDINVVTGVLNRNQENIEAMEQFLKRDEFIESAGAYGRILRGCMSCHIVSRGW</sequence>
<dbReference type="KEGG" id="hhe:HH_1683"/>
<reference evidence="2 3" key="1">
    <citation type="journal article" date="2003" name="Proc. Natl. Acad. Sci. U.S.A.">
        <title>The complete genome sequence of the carcinogenic bacterium Helicobacter hepaticus.</title>
        <authorList>
            <person name="Suerbaum S."/>
            <person name="Josenhans C."/>
            <person name="Sterzenbach T."/>
            <person name="Drescher B."/>
            <person name="Brandt P."/>
            <person name="Bell M."/>
            <person name="Droege M."/>
            <person name="Fartmann B."/>
            <person name="Fischer H.-P."/>
            <person name="Ge Z."/>
            <person name="Hoerster A."/>
            <person name="Holland R."/>
            <person name="Klein K."/>
            <person name="Koenig J."/>
            <person name="Macko L."/>
            <person name="Mendz G.L."/>
            <person name="Nyakatura G."/>
            <person name="Schauer D.B."/>
            <person name="Shen Z."/>
            <person name="Weber J."/>
            <person name="Frosch M."/>
            <person name="Fox J.G."/>
        </authorList>
    </citation>
    <scope>NUCLEOTIDE SEQUENCE [LARGE SCALE GENOMIC DNA]</scope>
    <source>
        <strain evidence="3">ATCC 51449 / 3B1</strain>
    </source>
</reference>
<accession>Q7VFJ3</accession>